<evidence type="ECO:0000259" key="11">
    <source>
        <dbReference type="Pfam" id="PF03908"/>
    </source>
</evidence>
<dbReference type="OrthoDB" id="46868at2759"/>
<dbReference type="EMBL" id="ML991782">
    <property type="protein sequence ID" value="KAF2237089.1"/>
    <property type="molecule type" value="Genomic_DNA"/>
</dbReference>
<dbReference type="Gene3D" id="1.20.58.70">
    <property type="match status" value="1"/>
</dbReference>
<dbReference type="InterPro" id="IPR056173">
    <property type="entry name" value="Sec20_C"/>
</dbReference>
<protein>
    <recommendedName>
        <fullName evidence="11">Sec20 C-terminal domain-containing protein</fullName>
    </recommendedName>
</protein>
<dbReference type="InterPro" id="IPR005606">
    <property type="entry name" value="Sec20"/>
</dbReference>
<sequence length="454" mass="49635">MSTSSSDPPIRLQGLSESVKQSFNLINRLAKITFQPGSAPIDQSDSNSVREELSSEIQARLNQHEEDLELLKLDIEDFSTGTISTPRRRNSERDRERARTAAQVARLSEDLKQARSQFRKAQISAKRSATLASQRERALLLTSLRSPPEPFSPSSSAPSSPPPPQPSLRPPRSTTKPATKDDLLVSASSDVTAALRSTHTLLQSSLSRSRFAQETLDAGTAALEELSTRYSSLDELLKASRGLVGTLLRSQKSDTWYLETSFWILVATIVWLVYRRWLYGPLWWLVWLPLRLVLRVLWVGVGAAGLVGEKSSAELAAGSGGSTRPPLKVQPSAQGGPPRYTMAEAPRQNIGAGAGGVGAKQGPSGQDRQSGQGESLSEQVGRMAEGSRVTGQGTEQTSEEKDESQEGVPDDSLPRRADGTVLVESDQPRNPKKRMWEEPVEAKKYEEAKARDEL</sequence>
<evidence type="ECO:0000256" key="1">
    <source>
        <dbReference type="ARBA" id="ARBA00004163"/>
    </source>
</evidence>
<keyword evidence="4" id="KW-0256">Endoplasmic reticulum</keyword>
<evidence type="ECO:0000256" key="8">
    <source>
        <dbReference type="ARBA" id="ARBA00023136"/>
    </source>
</evidence>
<evidence type="ECO:0000256" key="2">
    <source>
        <dbReference type="ARBA" id="ARBA00022448"/>
    </source>
</evidence>
<organism evidence="12 13">
    <name type="scientific">Viridothelium virens</name>
    <name type="common">Speckled blister lichen</name>
    <name type="synonym">Trypethelium virens</name>
    <dbReference type="NCBI Taxonomy" id="1048519"/>
    <lineage>
        <taxon>Eukaryota</taxon>
        <taxon>Fungi</taxon>
        <taxon>Dikarya</taxon>
        <taxon>Ascomycota</taxon>
        <taxon>Pezizomycotina</taxon>
        <taxon>Dothideomycetes</taxon>
        <taxon>Dothideomycetes incertae sedis</taxon>
        <taxon>Trypetheliales</taxon>
        <taxon>Trypetheliaceae</taxon>
        <taxon>Viridothelium</taxon>
    </lineage>
</organism>
<dbReference type="GO" id="GO:0005789">
    <property type="term" value="C:endoplasmic reticulum membrane"/>
    <property type="evidence" value="ECO:0007669"/>
    <property type="project" value="UniProtKB-SubCell"/>
</dbReference>
<feature type="region of interest" description="Disordered" evidence="10">
    <location>
        <begin position="81"/>
        <end position="108"/>
    </location>
</feature>
<keyword evidence="13" id="KW-1185">Reference proteome</keyword>
<keyword evidence="6" id="KW-1133">Transmembrane helix</keyword>
<dbReference type="Proteomes" id="UP000800092">
    <property type="component" value="Unassembled WGS sequence"/>
</dbReference>
<reference evidence="12" key="1">
    <citation type="journal article" date="2020" name="Stud. Mycol.">
        <title>101 Dothideomycetes genomes: a test case for predicting lifestyles and emergence of pathogens.</title>
        <authorList>
            <person name="Haridas S."/>
            <person name="Albert R."/>
            <person name="Binder M."/>
            <person name="Bloem J."/>
            <person name="Labutti K."/>
            <person name="Salamov A."/>
            <person name="Andreopoulos B."/>
            <person name="Baker S."/>
            <person name="Barry K."/>
            <person name="Bills G."/>
            <person name="Bluhm B."/>
            <person name="Cannon C."/>
            <person name="Castanera R."/>
            <person name="Culley D."/>
            <person name="Daum C."/>
            <person name="Ezra D."/>
            <person name="Gonzalez J."/>
            <person name="Henrissat B."/>
            <person name="Kuo A."/>
            <person name="Liang C."/>
            <person name="Lipzen A."/>
            <person name="Lutzoni F."/>
            <person name="Magnuson J."/>
            <person name="Mondo S."/>
            <person name="Nolan M."/>
            <person name="Ohm R."/>
            <person name="Pangilinan J."/>
            <person name="Park H.-J."/>
            <person name="Ramirez L."/>
            <person name="Alfaro M."/>
            <person name="Sun H."/>
            <person name="Tritt A."/>
            <person name="Yoshinaga Y."/>
            <person name="Zwiers L.-H."/>
            <person name="Turgeon B."/>
            <person name="Goodwin S."/>
            <person name="Spatafora J."/>
            <person name="Crous P."/>
            <person name="Grigoriev I."/>
        </authorList>
    </citation>
    <scope>NUCLEOTIDE SEQUENCE</scope>
    <source>
        <strain evidence="12">Tuck. ex Michener</strain>
    </source>
</reference>
<name>A0A6A6HGZ4_VIRVR</name>
<dbReference type="Pfam" id="PF03908">
    <property type="entry name" value="Sec20"/>
    <property type="match status" value="1"/>
</dbReference>
<keyword evidence="8" id="KW-0472">Membrane</keyword>
<evidence type="ECO:0000256" key="3">
    <source>
        <dbReference type="ARBA" id="ARBA00022692"/>
    </source>
</evidence>
<dbReference type="PANTHER" id="PTHR12825">
    <property type="entry name" value="BNIP1-RELATED"/>
    <property type="match status" value="1"/>
</dbReference>
<keyword evidence="7" id="KW-0175">Coiled coil</keyword>
<keyword evidence="3" id="KW-0812">Transmembrane</keyword>
<feature type="compositionally biased region" description="Basic and acidic residues" evidence="10">
    <location>
        <begin position="426"/>
        <end position="454"/>
    </location>
</feature>
<evidence type="ECO:0000256" key="5">
    <source>
        <dbReference type="ARBA" id="ARBA00022892"/>
    </source>
</evidence>
<feature type="region of interest" description="Disordered" evidence="10">
    <location>
        <begin position="315"/>
        <end position="454"/>
    </location>
</feature>
<feature type="compositionally biased region" description="Basic and acidic residues" evidence="10">
    <location>
        <begin position="89"/>
        <end position="99"/>
    </location>
</feature>
<feature type="compositionally biased region" description="Acidic residues" evidence="10">
    <location>
        <begin position="400"/>
        <end position="409"/>
    </location>
</feature>
<evidence type="ECO:0000256" key="4">
    <source>
        <dbReference type="ARBA" id="ARBA00022824"/>
    </source>
</evidence>
<keyword evidence="2" id="KW-0813">Transport</keyword>
<dbReference type="GO" id="GO:0006890">
    <property type="term" value="P:retrograde vesicle-mediated transport, Golgi to endoplasmic reticulum"/>
    <property type="evidence" value="ECO:0007669"/>
    <property type="project" value="InterPro"/>
</dbReference>
<comment type="similarity">
    <text evidence="9">Belongs to the SEC20 family.</text>
</comment>
<dbReference type="GO" id="GO:0031201">
    <property type="term" value="C:SNARE complex"/>
    <property type="evidence" value="ECO:0007669"/>
    <property type="project" value="TreeGrafter"/>
</dbReference>
<dbReference type="GO" id="GO:0005484">
    <property type="term" value="F:SNAP receptor activity"/>
    <property type="evidence" value="ECO:0007669"/>
    <property type="project" value="InterPro"/>
</dbReference>
<feature type="compositionally biased region" description="Polar residues" evidence="10">
    <location>
        <begin position="366"/>
        <end position="378"/>
    </location>
</feature>
<evidence type="ECO:0000256" key="10">
    <source>
        <dbReference type="SAM" id="MobiDB-lite"/>
    </source>
</evidence>
<proteinExistence type="inferred from homology"/>
<accession>A0A6A6HGZ4</accession>
<evidence type="ECO:0000256" key="9">
    <source>
        <dbReference type="ARBA" id="ARBA00037934"/>
    </source>
</evidence>
<evidence type="ECO:0000313" key="12">
    <source>
        <dbReference type="EMBL" id="KAF2237089.1"/>
    </source>
</evidence>
<evidence type="ECO:0000313" key="13">
    <source>
        <dbReference type="Proteomes" id="UP000800092"/>
    </source>
</evidence>
<feature type="domain" description="Sec20 C-terminal" evidence="11">
    <location>
        <begin position="187"/>
        <end position="276"/>
    </location>
</feature>
<comment type="subcellular location">
    <subcellularLocation>
        <location evidence="1">Endoplasmic reticulum membrane</location>
        <topology evidence="1">Single-pass type IV membrane protein</topology>
    </subcellularLocation>
</comment>
<feature type="compositionally biased region" description="Pro residues" evidence="10">
    <location>
        <begin position="159"/>
        <end position="169"/>
    </location>
</feature>
<evidence type="ECO:0000256" key="7">
    <source>
        <dbReference type="ARBA" id="ARBA00023054"/>
    </source>
</evidence>
<dbReference type="PANTHER" id="PTHR12825:SF0">
    <property type="entry name" value="VESICLE TRANSPORT PROTEIN SEC20"/>
    <property type="match status" value="1"/>
</dbReference>
<keyword evidence="5" id="KW-0931">ER-Golgi transport</keyword>
<gene>
    <name evidence="12" type="ORF">EV356DRAFT_530587</name>
</gene>
<feature type="region of interest" description="Disordered" evidence="10">
    <location>
        <begin position="145"/>
        <end position="183"/>
    </location>
</feature>
<dbReference type="AlphaFoldDB" id="A0A6A6HGZ4"/>
<evidence type="ECO:0000256" key="6">
    <source>
        <dbReference type="ARBA" id="ARBA00022989"/>
    </source>
</evidence>